<dbReference type="AlphaFoldDB" id="A0A7X0RVL9"/>
<dbReference type="PROSITE" id="PS51782">
    <property type="entry name" value="LYSM"/>
    <property type="match status" value="1"/>
</dbReference>
<dbReference type="RefSeq" id="WP_185672365.1">
    <property type="nucleotide sequence ID" value="NZ_JACJVP010000047.1"/>
</dbReference>
<evidence type="ECO:0000313" key="3">
    <source>
        <dbReference type="Proteomes" id="UP000547209"/>
    </source>
</evidence>
<dbReference type="Pfam" id="PF01476">
    <property type="entry name" value="LysM"/>
    <property type="match status" value="1"/>
</dbReference>
<dbReference type="PANTHER" id="PTHR34700:SF4">
    <property type="entry name" value="PHAGE-LIKE ELEMENT PBSX PROTEIN XKDP"/>
    <property type="match status" value="1"/>
</dbReference>
<evidence type="ECO:0000313" key="2">
    <source>
        <dbReference type="EMBL" id="MBB6674508.1"/>
    </source>
</evidence>
<gene>
    <name evidence="2" type="ORF">H7C19_27880</name>
</gene>
<dbReference type="CDD" id="cd00118">
    <property type="entry name" value="LysM"/>
    <property type="match status" value="1"/>
</dbReference>
<sequence>MEFYLIDPATKNRFQFPVNPEEVSIRRDKQFETTNILALDEVDFAQGAKIKEISFSSFFPLVHPFDEQAATPNPVEAMNLLTTYMDSKKPVQLLITETGINVLVFISSHSTTLRGGEPGDVYFDITFRTWRELKTRTTLPVGAASPRTDTKQVPKVYNVRSGDTLTAIAKRELGSSAKWSAIYEKNKALIGKDPNRVAPGQKLVMP</sequence>
<dbReference type="Proteomes" id="UP000547209">
    <property type="component" value="Unassembled WGS sequence"/>
</dbReference>
<dbReference type="PANTHER" id="PTHR34700">
    <property type="entry name" value="POTASSIUM BINDING PROTEIN KBP"/>
    <property type="match status" value="1"/>
</dbReference>
<keyword evidence="3" id="KW-1185">Reference proteome</keyword>
<accession>A0A7X0RVL9</accession>
<protein>
    <submittedName>
        <fullName evidence="2">LysM peptidoglycan-binding domain-containing protein</fullName>
    </submittedName>
</protein>
<comment type="caution">
    <text evidence="2">The sequence shown here is derived from an EMBL/GenBank/DDBJ whole genome shotgun (WGS) entry which is preliminary data.</text>
</comment>
<proteinExistence type="predicted"/>
<evidence type="ECO:0000259" key="1">
    <source>
        <dbReference type="PROSITE" id="PS51782"/>
    </source>
</evidence>
<dbReference type="InterPro" id="IPR018392">
    <property type="entry name" value="LysM"/>
</dbReference>
<dbReference type="EMBL" id="JACJVP010000047">
    <property type="protein sequence ID" value="MBB6674508.1"/>
    <property type="molecule type" value="Genomic_DNA"/>
</dbReference>
<feature type="domain" description="LysM" evidence="1">
    <location>
        <begin position="155"/>
        <end position="205"/>
    </location>
</feature>
<dbReference type="InterPro" id="IPR036779">
    <property type="entry name" value="LysM_dom_sf"/>
</dbReference>
<organism evidence="2 3">
    <name type="scientific">Cohnella nanjingensis</name>
    <dbReference type="NCBI Taxonomy" id="1387779"/>
    <lineage>
        <taxon>Bacteria</taxon>
        <taxon>Bacillati</taxon>
        <taxon>Bacillota</taxon>
        <taxon>Bacilli</taxon>
        <taxon>Bacillales</taxon>
        <taxon>Paenibacillaceae</taxon>
        <taxon>Cohnella</taxon>
    </lineage>
</organism>
<name>A0A7X0RVL9_9BACL</name>
<dbReference type="InterPro" id="IPR052196">
    <property type="entry name" value="Bact_Kbp"/>
</dbReference>
<reference evidence="2 3" key="1">
    <citation type="submission" date="2020-08" db="EMBL/GenBank/DDBJ databases">
        <title>Cohnella phylogeny.</title>
        <authorList>
            <person name="Dunlap C."/>
        </authorList>
    </citation>
    <scope>NUCLEOTIDE SEQUENCE [LARGE SCALE GENOMIC DNA]</scope>
    <source>
        <strain evidence="2 3">DSM 28246</strain>
    </source>
</reference>
<dbReference type="Gene3D" id="3.10.350.10">
    <property type="entry name" value="LysM domain"/>
    <property type="match status" value="1"/>
</dbReference>
<dbReference type="SMART" id="SM00257">
    <property type="entry name" value="LysM"/>
    <property type="match status" value="1"/>
</dbReference>
<dbReference type="SUPFAM" id="SSF54106">
    <property type="entry name" value="LysM domain"/>
    <property type="match status" value="1"/>
</dbReference>